<dbReference type="Pfam" id="PF00501">
    <property type="entry name" value="AMP-binding"/>
    <property type="match status" value="1"/>
</dbReference>
<proteinExistence type="predicted"/>
<keyword evidence="3" id="KW-0436">Ligase</keyword>
<evidence type="ECO:0000256" key="2">
    <source>
        <dbReference type="ARBA" id="ARBA00005005"/>
    </source>
</evidence>
<evidence type="ECO:0000256" key="3">
    <source>
        <dbReference type="ARBA" id="ARBA00022598"/>
    </source>
</evidence>
<dbReference type="NCBIfam" id="NF004814">
    <property type="entry name" value="PRK06164.1"/>
    <property type="match status" value="1"/>
</dbReference>
<dbReference type="PANTHER" id="PTHR43767">
    <property type="entry name" value="LONG-CHAIN-FATTY-ACID--COA LIGASE"/>
    <property type="match status" value="1"/>
</dbReference>
<dbReference type="PANTHER" id="PTHR43767:SF8">
    <property type="entry name" value="LONG-CHAIN-FATTY-ACID--COA LIGASE"/>
    <property type="match status" value="1"/>
</dbReference>
<dbReference type="AlphaFoldDB" id="A0A1G7AP69"/>
<dbReference type="RefSeq" id="WP_092004552.1">
    <property type="nucleotide sequence ID" value="NZ_FMYQ01000035.1"/>
</dbReference>
<evidence type="ECO:0000256" key="1">
    <source>
        <dbReference type="ARBA" id="ARBA00004170"/>
    </source>
</evidence>
<dbReference type="InterPro" id="IPR042099">
    <property type="entry name" value="ANL_N_sf"/>
</dbReference>
<dbReference type="Gene3D" id="3.30.300.30">
    <property type="match status" value="1"/>
</dbReference>
<evidence type="ECO:0000256" key="6">
    <source>
        <dbReference type="ARBA" id="ARBA00042773"/>
    </source>
</evidence>
<evidence type="ECO:0000256" key="4">
    <source>
        <dbReference type="ARBA" id="ARBA00026121"/>
    </source>
</evidence>
<dbReference type="EC" id="6.2.1.3" evidence="4"/>
<dbReference type="Pfam" id="PF13193">
    <property type="entry name" value="AMP-binding_C"/>
    <property type="match status" value="1"/>
</dbReference>
<dbReference type="Proteomes" id="UP000198908">
    <property type="component" value="Unassembled WGS sequence"/>
</dbReference>
<reference evidence="10" key="1">
    <citation type="submission" date="2016-09" db="EMBL/GenBank/DDBJ databases">
        <authorList>
            <person name="Varghese N."/>
            <person name="Submissions S."/>
        </authorList>
    </citation>
    <scope>NUCLEOTIDE SEQUENCE [LARGE SCALE GENOMIC DNA]</scope>
    <source>
        <strain evidence="10">TNe-862</strain>
    </source>
</reference>
<dbReference type="STRING" id="416944.SAMN05421548_13518"/>
<evidence type="ECO:0000256" key="5">
    <source>
        <dbReference type="ARBA" id="ARBA00039545"/>
    </source>
</evidence>
<feature type="domain" description="AMP-binding enzyme C-terminal" evidence="8">
    <location>
        <begin position="442"/>
        <end position="514"/>
    </location>
</feature>
<dbReference type="Gene3D" id="3.40.50.12780">
    <property type="entry name" value="N-terminal domain of ligase-like"/>
    <property type="match status" value="1"/>
</dbReference>
<dbReference type="InterPro" id="IPR025110">
    <property type="entry name" value="AMP-bd_C"/>
</dbReference>
<accession>A0A1G7AP69</accession>
<evidence type="ECO:0000313" key="10">
    <source>
        <dbReference type="Proteomes" id="UP000198908"/>
    </source>
</evidence>
<dbReference type="CDD" id="cd04433">
    <property type="entry name" value="AFD_class_I"/>
    <property type="match status" value="1"/>
</dbReference>
<comment type="pathway">
    <text evidence="2">Lipid metabolism; fatty acid beta-oxidation.</text>
</comment>
<comment type="subcellular location">
    <subcellularLocation>
        <location evidence="1">Membrane</location>
        <topology evidence="1">Peripheral membrane protein</topology>
    </subcellularLocation>
</comment>
<evidence type="ECO:0000259" key="7">
    <source>
        <dbReference type="Pfam" id="PF00501"/>
    </source>
</evidence>
<sequence>MPQHAILNALIEARLAAGASDTAFIDGDRTISHAQFDALAERAARWLEAEGIGAGERVAVWLVNRIEWLALLFGAARIGASVVAVNTRYRRAELEHILGKSRAKMLVLQLNFRKIDFAAELQGIAPGAIASLRKIAVLDADDAAPATLLGKPVVRCAGLDTLDALDPARERRPGESAEAPLVLFTTSGTTKAPKLVVHPQHTVAGHSQRAARAYGFAEPGAVMLAALPFCGVFGLNGALAAYAGGAPVVLIDTFDGPQAARLVQKHGVTHTFGSDEMYRRLLESAEGERPFPSARFFGFAAFQPGLGTFAAHAQTRGVQLIGLYGSSEVQALFSLQKREAPFEARIEGGGYPAAGEAARIRIRDLESGELLPPGMSGEIEIASPGNFAHYLDNPEATAEALTPDGFFRTGDIGFLRDDGSFVYQTRKGDAIRLAGFLVNPVEIEDEIKAVDGVEDAQVVSVELDGQPRPVAFVIANPSNAPAAAVVQGALRARVAAFKVPARVWFVDAFPVTQSSNGVKIQRARLREMAVQRVQAEAGLHSDLHSDLHSGLRSGLR</sequence>
<gene>
    <name evidence="9" type="ORF">SAMN05421548_13518</name>
</gene>
<dbReference type="OrthoDB" id="8185589at2"/>
<dbReference type="InterPro" id="IPR000873">
    <property type="entry name" value="AMP-dep_synth/lig_dom"/>
</dbReference>
<organism evidence="9 10">
    <name type="scientific">Paraburkholderia lycopersici</name>
    <dbReference type="NCBI Taxonomy" id="416944"/>
    <lineage>
        <taxon>Bacteria</taxon>
        <taxon>Pseudomonadati</taxon>
        <taxon>Pseudomonadota</taxon>
        <taxon>Betaproteobacteria</taxon>
        <taxon>Burkholderiales</taxon>
        <taxon>Burkholderiaceae</taxon>
        <taxon>Paraburkholderia</taxon>
    </lineage>
</organism>
<dbReference type="GO" id="GO:0004467">
    <property type="term" value="F:long-chain fatty acid-CoA ligase activity"/>
    <property type="evidence" value="ECO:0007669"/>
    <property type="project" value="UniProtKB-EC"/>
</dbReference>
<protein>
    <recommendedName>
        <fullName evidence="5">Long-chain-fatty-acid--CoA ligase</fullName>
        <ecNumber evidence="4">6.2.1.3</ecNumber>
    </recommendedName>
    <alternativeName>
        <fullName evidence="6">Long-chain acyl-CoA synthetase</fullName>
    </alternativeName>
</protein>
<name>A0A1G7AP69_9BURK</name>
<dbReference type="InterPro" id="IPR045851">
    <property type="entry name" value="AMP-bd_C_sf"/>
</dbReference>
<dbReference type="GO" id="GO:0016020">
    <property type="term" value="C:membrane"/>
    <property type="evidence" value="ECO:0007669"/>
    <property type="project" value="UniProtKB-SubCell"/>
</dbReference>
<evidence type="ECO:0000313" key="9">
    <source>
        <dbReference type="EMBL" id="SDE16582.1"/>
    </source>
</evidence>
<feature type="domain" description="AMP-dependent synthetase/ligase" evidence="7">
    <location>
        <begin position="16"/>
        <end position="391"/>
    </location>
</feature>
<evidence type="ECO:0000259" key="8">
    <source>
        <dbReference type="Pfam" id="PF13193"/>
    </source>
</evidence>
<keyword evidence="10" id="KW-1185">Reference proteome</keyword>
<dbReference type="SUPFAM" id="SSF56801">
    <property type="entry name" value="Acetyl-CoA synthetase-like"/>
    <property type="match status" value="1"/>
</dbReference>
<dbReference type="InterPro" id="IPR050237">
    <property type="entry name" value="ATP-dep_AMP-bd_enzyme"/>
</dbReference>
<dbReference type="EMBL" id="FMYQ01000035">
    <property type="protein sequence ID" value="SDE16582.1"/>
    <property type="molecule type" value="Genomic_DNA"/>
</dbReference>